<evidence type="ECO:0000256" key="1">
    <source>
        <dbReference type="SAM" id="Phobius"/>
    </source>
</evidence>
<dbReference type="RefSeq" id="WP_006254343.1">
    <property type="nucleotide sequence ID" value="NZ_GG700642.1"/>
</dbReference>
<keyword evidence="1" id="KW-0812">Transmembrane</keyword>
<feature type="transmembrane region" description="Helical" evidence="1">
    <location>
        <begin position="56"/>
        <end position="77"/>
    </location>
</feature>
<evidence type="ECO:0000259" key="2">
    <source>
        <dbReference type="PROSITE" id="PS50043"/>
    </source>
</evidence>
<evidence type="ECO:0000313" key="4">
    <source>
        <dbReference type="Proteomes" id="UP000003460"/>
    </source>
</evidence>
<dbReference type="AlphaFoldDB" id="C9LEE3"/>
<protein>
    <submittedName>
        <fullName evidence="3">Transcriptional regulator, LuxR family</fullName>
    </submittedName>
</protein>
<accession>C9LEE3</accession>
<dbReference type="OrthoDB" id="1066320at2"/>
<dbReference type="GO" id="GO:0003677">
    <property type="term" value="F:DNA binding"/>
    <property type="evidence" value="ECO:0007669"/>
    <property type="project" value="InterPro"/>
</dbReference>
<feature type="domain" description="HTH luxR-type" evidence="2">
    <location>
        <begin position="268"/>
        <end position="313"/>
    </location>
</feature>
<dbReference type="InterPro" id="IPR016032">
    <property type="entry name" value="Sig_transdc_resp-reg_C-effctor"/>
</dbReference>
<organism evidence="3 4">
    <name type="scientific">Alloprevotella tannerae ATCC 51259</name>
    <dbReference type="NCBI Taxonomy" id="626522"/>
    <lineage>
        <taxon>Bacteria</taxon>
        <taxon>Pseudomonadati</taxon>
        <taxon>Bacteroidota</taxon>
        <taxon>Bacteroidia</taxon>
        <taxon>Bacteroidales</taxon>
        <taxon>Prevotellaceae</taxon>
        <taxon>Alloprevotella</taxon>
    </lineage>
</organism>
<sequence>MMKECYHLSPIKTFISKRCHDKEEQIRLLAFFAGSFLALILMSLHVFGFFGIGLPLLQFISWIRLLITLLTIVLYLTKRISLLRAFVSYAIISQVVESIRIICLILLSPTGYEEMLVIHQIGSYTTLLYLALGFVPRASVYVTVMSIGCLVFGEFYGNEAISKQFNILFSLLSITTCVITIISQQRLHDIKQENHDYQTAHRNILQILHITQEELDAYLELCRDRKAQEKGEPKIFGLLDEQKKHNLLEAVSKLQKKYEAEQQDFAMKFPTLSEAEIEVCRYVAEGKTVSEIAIITGKSISNVSTVRGNIRKK</sequence>
<name>C9LEE3_9BACT</name>
<reference evidence="3" key="1">
    <citation type="submission" date="2009-09" db="EMBL/GenBank/DDBJ databases">
        <authorList>
            <person name="Weinstock G."/>
            <person name="Sodergren E."/>
            <person name="Clifton S."/>
            <person name="Fulton L."/>
            <person name="Fulton B."/>
            <person name="Courtney L."/>
            <person name="Fronick C."/>
            <person name="Harrison M."/>
            <person name="Strong C."/>
            <person name="Farmer C."/>
            <person name="Delahaunty K."/>
            <person name="Markovic C."/>
            <person name="Hall O."/>
            <person name="Minx P."/>
            <person name="Tomlinson C."/>
            <person name="Mitreva M."/>
            <person name="Nelson J."/>
            <person name="Hou S."/>
            <person name="Wollam A."/>
            <person name="Pepin K.H."/>
            <person name="Johnson M."/>
            <person name="Bhonagiri V."/>
            <person name="Nash W.E."/>
            <person name="Warren W."/>
            <person name="Chinwalla A."/>
            <person name="Mardis E.R."/>
            <person name="Wilson R.K."/>
        </authorList>
    </citation>
    <scope>NUCLEOTIDE SEQUENCE [LARGE SCALE GENOMIC DNA]</scope>
    <source>
        <strain evidence="3">ATCC 51259</strain>
    </source>
</reference>
<dbReference type="SMART" id="SM00421">
    <property type="entry name" value="HTH_LUXR"/>
    <property type="match status" value="1"/>
</dbReference>
<gene>
    <name evidence="3" type="ORF">GCWU000325_00569</name>
</gene>
<dbReference type="InterPro" id="IPR036388">
    <property type="entry name" value="WH-like_DNA-bd_sf"/>
</dbReference>
<feature type="transmembrane region" description="Helical" evidence="1">
    <location>
        <begin position="165"/>
        <end position="183"/>
    </location>
</feature>
<dbReference type="Gene3D" id="1.10.10.10">
    <property type="entry name" value="Winged helix-like DNA-binding domain superfamily/Winged helix DNA-binding domain"/>
    <property type="match status" value="1"/>
</dbReference>
<evidence type="ECO:0000313" key="3">
    <source>
        <dbReference type="EMBL" id="EEX72530.1"/>
    </source>
</evidence>
<comment type="caution">
    <text evidence="3">The sequence shown here is derived from an EMBL/GenBank/DDBJ whole genome shotgun (WGS) entry which is preliminary data.</text>
</comment>
<dbReference type="SUPFAM" id="SSF46894">
    <property type="entry name" value="C-terminal effector domain of the bipartite response regulators"/>
    <property type="match status" value="1"/>
</dbReference>
<dbReference type="GO" id="GO:0006355">
    <property type="term" value="P:regulation of DNA-templated transcription"/>
    <property type="evidence" value="ECO:0007669"/>
    <property type="project" value="InterPro"/>
</dbReference>
<keyword evidence="1" id="KW-0472">Membrane</keyword>
<dbReference type="HOGENOM" id="CLU_816017_0_0_10"/>
<feature type="transmembrane region" description="Helical" evidence="1">
    <location>
        <begin position="127"/>
        <end position="153"/>
    </location>
</feature>
<dbReference type="PROSITE" id="PS50043">
    <property type="entry name" value="HTH_LUXR_2"/>
    <property type="match status" value="1"/>
</dbReference>
<dbReference type="InterPro" id="IPR000792">
    <property type="entry name" value="Tscrpt_reg_LuxR_C"/>
</dbReference>
<dbReference type="STRING" id="626522.GCWU000325_00569"/>
<dbReference type="GeneID" id="84577402"/>
<proteinExistence type="predicted"/>
<dbReference type="EMBL" id="ACIJ02000015">
    <property type="protein sequence ID" value="EEX72530.1"/>
    <property type="molecule type" value="Genomic_DNA"/>
</dbReference>
<keyword evidence="1" id="KW-1133">Transmembrane helix</keyword>
<dbReference type="Proteomes" id="UP000003460">
    <property type="component" value="Unassembled WGS sequence"/>
</dbReference>
<feature type="transmembrane region" description="Helical" evidence="1">
    <location>
        <begin position="28"/>
        <end position="50"/>
    </location>
</feature>
<dbReference type="eggNOG" id="COG2771">
    <property type="taxonomic scope" value="Bacteria"/>
</dbReference>
<keyword evidence="4" id="KW-1185">Reference proteome</keyword>
<feature type="transmembrane region" description="Helical" evidence="1">
    <location>
        <begin position="86"/>
        <end position="107"/>
    </location>
</feature>